<proteinExistence type="predicted"/>
<comment type="caution">
    <text evidence="1">The sequence shown here is derived from an EMBL/GenBank/DDBJ whole genome shotgun (WGS) entry which is preliminary data.</text>
</comment>
<evidence type="ECO:0008006" key="3">
    <source>
        <dbReference type="Google" id="ProtNLM"/>
    </source>
</evidence>
<accession>A0AAD3S9C9</accession>
<dbReference type="InterPro" id="IPR036691">
    <property type="entry name" value="Endo/exonu/phosph_ase_sf"/>
</dbReference>
<dbReference type="Gene3D" id="3.60.10.10">
    <property type="entry name" value="Endonuclease/exonuclease/phosphatase"/>
    <property type="match status" value="1"/>
</dbReference>
<protein>
    <recommendedName>
        <fullName evidence="3">Endonuclease/exonuclease/phosphatase family protein</fullName>
    </recommendedName>
</protein>
<dbReference type="PANTHER" id="PTHR33710">
    <property type="entry name" value="BNAC02G09200D PROTEIN"/>
    <property type="match status" value="1"/>
</dbReference>
<gene>
    <name evidence="1" type="ORF">Nepgr_008479</name>
</gene>
<keyword evidence="2" id="KW-1185">Reference proteome</keyword>
<name>A0AAD3S9C9_NEPGR</name>
<sequence>MTLLSVKLGAYLGAFGSCGIGGLPMSAFNVRFLGILEQVVHLGIKDSNGSMDFLISFVYASTNFLSWKSLCMDLEAYADSFSLPCCVMGDFNDIISLDEKLGRKPANPSKCSQFQYWGDNCGLADLGCDGPKFTWWNMRQSPASAWKRLERALANEEWTLRF</sequence>
<dbReference type="PROSITE" id="PS51257">
    <property type="entry name" value="PROKAR_LIPOPROTEIN"/>
    <property type="match status" value="1"/>
</dbReference>
<evidence type="ECO:0000313" key="1">
    <source>
        <dbReference type="EMBL" id="GMH06639.1"/>
    </source>
</evidence>
<dbReference type="AlphaFoldDB" id="A0AAD3S9C9"/>
<dbReference type="EMBL" id="BSYO01000006">
    <property type="protein sequence ID" value="GMH06639.1"/>
    <property type="molecule type" value="Genomic_DNA"/>
</dbReference>
<organism evidence="1 2">
    <name type="scientific">Nepenthes gracilis</name>
    <name type="common">Slender pitcher plant</name>
    <dbReference type="NCBI Taxonomy" id="150966"/>
    <lineage>
        <taxon>Eukaryota</taxon>
        <taxon>Viridiplantae</taxon>
        <taxon>Streptophyta</taxon>
        <taxon>Embryophyta</taxon>
        <taxon>Tracheophyta</taxon>
        <taxon>Spermatophyta</taxon>
        <taxon>Magnoliopsida</taxon>
        <taxon>eudicotyledons</taxon>
        <taxon>Gunneridae</taxon>
        <taxon>Pentapetalae</taxon>
        <taxon>Caryophyllales</taxon>
        <taxon>Nepenthaceae</taxon>
        <taxon>Nepenthes</taxon>
    </lineage>
</organism>
<evidence type="ECO:0000313" key="2">
    <source>
        <dbReference type="Proteomes" id="UP001279734"/>
    </source>
</evidence>
<dbReference type="PANTHER" id="PTHR33710:SF79">
    <property type="entry name" value="OS06G0205337 PROTEIN"/>
    <property type="match status" value="1"/>
</dbReference>
<dbReference type="Proteomes" id="UP001279734">
    <property type="component" value="Unassembled WGS sequence"/>
</dbReference>
<dbReference type="SUPFAM" id="SSF56219">
    <property type="entry name" value="DNase I-like"/>
    <property type="match status" value="1"/>
</dbReference>
<reference evidence="1" key="1">
    <citation type="submission" date="2023-05" db="EMBL/GenBank/DDBJ databases">
        <title>Nepenthes gracilis genome sequencing.</title>
        <authorList>
            <person name="Fukushima K."/>
        </authorList>
    </citation>
    <scope>NUCLEOTIDE SEQUENCE</scope>
    <source>
        <strain evidence="1">SING2019-196</strain>
    </source>
</reference>